<dbReference type="FunFam" id="3.90.1180.10:FF:000001">
    <property type="entry name" value="50S ribosomal protein L13"/>
    <property type="match status" value="1"/>
</dbReference>
<dbReference type="PANTHER" id="PTHR11545:SF2">
    <property type="entry name" value="LARGE RIBOSOMAL SUBUNIT PROTEIN UL13M"/>
    <property type="match status" value="1"/>
</dbReference>
<dbReference type="CDD" id="cd00392">
    <property type="entry name" value="Ribosomal_L13"/>
    <property type="match status" value="1"/>
</dbReference>
<dbReference type="InterPro" id="IPR005823">
    <property type="entry name" value="Ribosomal_uL13_bac-type"/>
</dbReference>
<dbReference type="EMBL" id="BLRW01000113">
    <property type="protein sequence ID" value="GFP23444.1"/>
    <property type="molecule type" value="Genomic_DNA"/>
</dbReference>
<dbReference type="AlphaFoldDB" id="A0A6V8NVF6"/>
<dbReference type="InterPro" id="IPR036899">
    <property type="entry name" value="Ribosomal_uL13_sf"/>
</dbReference>
<comment type="subunit">
    <text evidence="5">Part of the 50S ribosomal subunit.</text>
</comment>
<dbReference type="Proteomes" id="UP000588083">
    <property type="component" value="Unassembled WGS sequence"/>
</dbReference>
<dbReference type="PIRSF" id="PIRSF002181">
    <property type="entry name" value="Ribosomal_L13"/>
    <property type="match status" value="1"/>
</dbReference>
<proteinExistence type="inferred from homology"/>
<dbReference type="PANTHER" id="PTHR11545">
    <property type="entry name" value="RIBOSOMAL PROTEIN L13"/>
    <property type="match status" value="1"/>
</dbReference>
<dbReference type="Gene3D" id="3.90.1180.10">
    <property type="entry name" value="Ribosomal protein L13"/>
    <property type="match status" value="1"/>
</dbReference>
<keyword evidence="2 5" id="KW-0689">Ribosomal protein</keyword>
<dbReference type="Proteomes" id="UP000585609">
    <property type="component" value="Unassembled WGS sequence"/>
</dbReference>
<dbReference type="SUPFAM" id="SSF52161">
    <property type="entry name" value="Ribosomal protein L13"/>
    <property type="match status" value="1"/>
</dbReference>
<sequence length="146" mass="16618">MNKLAKTYVTKEKDISRNWYVVDAQGQTLGRLASRVATILMGKHKPIFTCNLDVGDHVIVINASKVVLTGQKLEQKKYYHHSGYPGGLKEETYGDLMARKPEFVVEKAIKNMLPHNKLGRQMYRKLKVYTGSDHPHQAQKPISLKI</sequence>
<evidence type="ECO:0000256" key="3">
    <source>
        <dbReference type="ARBA" id="ARBA00023274"/>
    </source>
</evidence>
<comment type="similarity">
    <text evidence="1 5">Belongs to the universal ribosomal protein uL13 family.</text>
</comment>
<organism evidence="6 10">
    <name type="scientific">Candidatus Hakubella thermalkaliphila</name>
    <dbReference type="NCBI Taxonomy" id="2754717"/>
    <lineage>
        <taxon>Bacteria</taxon>
        <taxon>Bacillati</taxon>
        <taxon>Actinomycetota</taxon>
        <taxon>Actinomycetota incertae sedis</taxon>
        <taxon>Candidatus Hakubellales</taxon>
        <taxon>Candidatus Hakubellaceae</taxon>
        <taxon>Candidatus Hakubella</taxon>
    </lineage>
</organism>
<evidence type="ECO:0000256" key="1">
    <source>
        <dbReference type="ARBA" id="ARBA00006227"/>
    </source>
</evidence>
<comment type="caution">
    <text evidence="6">The sequence shown here is derived from an EMBL/GenBank/DDBJ whole genome shotgun (WGS) entry which is preliminary data.</text>
</comment>
<dbReference type="Pfam" id="PF00572">
    <property type="entry name" value="Ribosomal_L13"/>
    <property type="match status" value="1"/>
</dbReference>
<dbReference type="GO" id="GO:0017148">
    <property type="term" value="P:negative regulation of translation"/>
    <property type="evidence" value="ECO:0007669"/>
    <property type="project" value="TreeGrafter"/>
</dbReference>
<dbReference type="GO" id="GO:0006412">
    <property type="term" value="P:translation"/>
    <property type="evidence" value="ECO:0007669"/>
    <property type="project" value="UniProtKB-UniRule"/>
</dbReference>
<dbReference type="EMBL" id="BLSD01000038">
    <property type="protein sequence ID" value="GFP39225.1"/>
    <property type="molecule type" value="Genomic_DNA"/>
</dbReference>
<evidence type="ECO:0000256" key="5">
    <source>
        <dbReference type="HAMAP-Rule" id="MF_01366"/>
    </source>
</evidence>
<dbReference type="HAMAP" id="MF_01366">
    <property type="entry name" value="Ribosomal_uL13"/>
    <property type="match status" value="1"/>
</dbReference>
<dbReference type="InterPro" id="IPR005822">
    <property type="entry name" value="Ribosomal_uL13"/>
</dbReference>
<dbReference type="GO" id="GO:0003729">
    <property type="term" value="F:mRNA binding"/>
    <property type="evidence" value="ECO:0007669"/>
    <property type="project" value="TreeGrafter"/>
</dbReference>
<evidence type="ECO:0000256" key="4">
    <source>
        <dbReference type="ARBA" id="ARBA00035201"/>
    </source>
</evidence>
<gene>
    <name evidence="5" type="primary">rplM</name>
    <name evidence="6" type="ORF">HKBW3S09_00911</name>
    <name evidence="7" type="ORF">HKBW3S34_00188</name>
    <name evidence="8" type="ORF">HKBW3S47_00925</name>
</gene>
<dbReference type="EMBL" id="BLRZ01000005">
    <property type="protein sequence ID" value="GFP29269.1"/>
    <property type="molecule type" value="Genomic_DNA"/>
</dbReference>
<evidence type="ECO:0000313" key="11">
    <source>
        <dbReference type="Proteomes" id="UP000588083"/>
    </source>
</evidence>
<comment type="function">
    <text evidence="5">This protein is one of the early assembly proteins of the 50S ribosomal subunit, although it is not seen to bind rRNA by itself. It is important during the early stages of 50S assembly.</text>
</comment>
<keyword evidence="3 5" id="KW-0687">Ribonucleoprotein</keyword>
<evidence type="ECO:0000313" key="10">
    <source>
        <dbReference type="Proteomes" id="UP000585609"/>
    </source>
</evidence>
<reference evidence="9 10" key="1">
    <citation type="journal article" date="2020" name="Front. Microbiol.">
        <title>Single-cell genomics of novel Actinobacteria with the Wood-Ljungdahl pathway discovered in a serpentinizing system.</title>
        <authorList>
            <person name="Merino N."/>
            <person name="Kawai M."/>
            <person name="Boyd E.S."/>
            <person name="Colman D.R."/>
            <person name="McGlynn S.E."/>
            <person name="Nealson K.H."/>
            <person name="Kurokawa K."/>
            <person name="Hongoh Y."/>
        </authorList>
    </citation>
    <scope>NUCLEOTIDE SEQUENCE [LARGE SCALE GENOMIC DNA]</scope>
    <source>
        <strain evidence="6 10">S09_30</strain>
        <strain evidence="7 11">S34</strain>
        <strain evidence="8 9">S47</strain>
    </source>
</reference>
<evidence type="ECO:0000256" key="2">
    <source>
        <dbReference type="ARBA" id="ARBA00022980"/>
    </source>
</evidence>
<evidence type="ECO:0000313" key="9">
    <source>
        <dbReference type="Proteomes" id="UP000569018"/>
    </source>
</evidence>
<dbReference type="Proteomes" id="UP000569018">
    <property type="component" value="Unassembled WGS sequence"/>
</dbReference>
<evidence type="ECO:0000313" key="6">
    <source>
        <dbReference type="EMBL" id="GFP23444.1"/>
    </source>
</evidence>
<protein>
    <recommendedName>
        <fullName evidence="4 5">Large ribosomal subunit protein uL13</fullName>
    </recommendedName>
</protein>
<name>A0A6V8NVF6_9ACTN</name>
<dbReference type="NCBIfam" id="TIGR01066">
    <property type="entry name" value="rplM_bact"/>
    <property type="match status" value="1"/>
</dbReference>
<evidence type="ECO:0000313" key="8">
    <source>
        <dbReference type="EMBL" id="GFP39225.1"/>
    </source>
</evidence>
<dbReference type="GO" id="GO:0003735">
    <property type="term" value="F:structural constituent of ribosome"/>
    <property type="evidence" value="ECO:0007669"/>
    <property type="project" value="InterPro"/>
</dbReference>
<accession>A0A6V8NVF6</accession>
<keyword evidence="11" id="KW-1185">Reference proteome</keyword>
<dbReference type="GO" id="GO:0022625">
    <property type="term" value="C:cytosolic large ribosomal subunit"/>
    <property type="evidence" value="ECO:0007669"/>
    <property type="project" value="TreeGrafter"/>
</dbReference>
<evidence type="ECO:0000313" key="7">
    <source>
        <dbReference type="EMBL" id="GFP29269.1"/>
    </source>
</evidence>